<dbReference type="InterPro" id="IPR032264">
    <property type="entry name" value="MenD_middle"/>
</dbReference>
<dbReference type="Pfam" id="PF02775">
    <property type="entry name" value="TPP_enzyme_C"/>
    <property type="match status" value="1"/>
</dbReference>
<dbReference type="CDD" id="cd07037">
    <property type="entry name" value="TPP_PYR_MenD"/>
    <property type="match status" value="1"/>
</dbReference>
<evidence type="ECO:0000313" key="11">
    <source>
        <dbReference type="EMBL" id="GCE25570.1"/>
    </source>
</evidence>
<dbReference type="GO" id="GO:0009234">
    <property type="term" value="P:menaquinone biosynthetic process"/>
    <property type="evidence" value="ECO:0007669"/>
    <property type="project" value="UniProtKB-UniRule"/>
</dbReference>
<dbReference type="AlphaFoldDB" id="A0A402B2H8"/>
<comment type="pathway">
    <text evidence="7">Quinol/quinone metabolism; 1,4-dihydroxy-2-naphthoate biosynthesis; 1,4-dihydroxy-2-naphthoate from chorismate: step 2/7.</text>
</comment>
<dbReference type="GO" id="GO:0000287">
    <property type="term" value="F:magnesium ion binding"/>
    <property type="evidence" value="ECO:0007669"/>
    <property type="project" value="UniProtKB-UniRule"/>
</dbReference>
<keyword evidence="12" id="KW-1185">Reference proteome</keyword>
<dbReference type="InterPro" id="IPR029061">
    <property type="entry name" value="THDP-binding"/>
</dbReference>
<evidence type="ECO:0000256" key="7">
    <source>
        <dbReference type="HAMAP-Rule" id="MF_01659"/>
    </source>
</evidence>
<name>A0A402B2H8_9CHLR</name>
<dbReference type="InterPro" id="IPR004433">
    <property type="entry name" value="MenaQ_synth_MenD"/>
</dbReference>
<dbReference type="OrthoDB" id="9791859at2"/>
<gene>
    <name evidence="7 11" type="primary">menD</name>
    <name evidence="11" type="ORF">KDA_10540</name>
</gene>
<keyword evidence="4 7" id="KW-0460">Magnesium</keyword>
<feature type="domain" description="Thiamine pyrophosphate enzyme TPP-binding" evidence="8">
    <location>
        <begin position="464"/>
        <end position="580"/>
    </location>
</feature>
<evidence type="ECO:0000259" key="9">
    <source>
        <dbReference type="Pfam" id="PF02776"/>
    </source>
</evidence>
<reference evidence="12" key="1">
    <citation type="submission" date="2018-12" db="EMBL/GenBank/DDBJ databases">
        <title>Tengunoibacter tsumagoiensis gen. nov., sp. nov., Dictyobacter kobayashii sp. nov., D. alpinus sp. nov., and D. joshuensis sp. nov. and description of Dictyobacteraceae fam. nov. within the order Ktedonobacterales isolated from Tengu-no-mugimeshi.</title>
        <authorList>
            <person name="Wang C.M."/>
            <person name="Zheng Y."/>
            <person name="Sakai Y."/>
            <person name="Toyoda A."/>
            <person name="Minakuchi Y."/>
            <person name="Abe K."/>
            <person name="Yokota A."/>
            <person name="Yabe S."/>
        </authorList>
    </citation>
    <scope>NUCLEOTIDE SEQUENCE [LARGE SCALE GENOMIC DNA]</scope>
    <source>
        <strain evidence="12">Uno16</strain>
    </source>
</reference>
<evidence type="ECO:0000259" key="8">
    <source>
        <dbReference type="Pfam" id="PF02775"/>
    </source>
</evidence>
<comment type="subunit">
    <text evidence="7">Homodimer.</text>
</comment>
<dbReference type="NCBIfam" id="TIGR00173">
    <property type="entry name" value="menD"/>
    <property type="match status" value="1"/>
</dbReference>
<evidence type="ECO:0000259" key="10">
    <source>
        <dbReference type="Pfam" id="PF16582"/>
    </source>
</evidence>
<dbReference type="InterPro" id="IPR029035">
    <property type="entry name" value="DHS-like_NAD/FAD-binding_dom"/>
</dbReference>
<dbReference type="SUPFAM" id="SSF52467">
    <property type="entry name" value="DHS-like NAD/FAD-binding domain"/>
    <property type="match status" value="1"/>
</dbReference>
<dbReference type="UniPathway" id="UPA00079"/>
<dbReference type="RefSeq" id="WP_126626139.1">
    <property type="nucleotide sequence ID" value="NZ_BIFT01000001.1"/>
</dbReference>
<dbReference type="PANTHER" id="PTHR42916:SF1">
    <property type="entry name" value="PROTEIN PHYLLO, CHLOROPLASTIC"/>
    <property type="match status" value="1"/>
</dbReference>
<dbReference type="EMBL" id="BIFT01000001">
    <property type="protein sequence ID" value="GCE25570.1"/>
    <property type="molecule type" value="Genomic_DNA"/>
</dbReference>
<organism evidence="11 12">
    <name type="scientific">Dictyobacter alpinus</name>
    <dbReference type="NCBI Taxonomy" id="2014873"/>
    <lineage>
        <taxon>Bacteria</taxon>
        <taxon>Bacillati</taxon>
        <taxon>Chloroflexota</taxon>
        <taxon>Ktedonobacteria</taxon>
        <taxon>Ktedonobacterales</taxon>
        <taxon>Dictyobacteraceae</taxon>
        <taxon>Dictyobacter</taxon>
    </lineage>
</organism>
<dbReference type="Gene3D" id="3.40.50.1220">
    <property type="entry name" value="TPP-binding domain"/>
    <property type="match status" value="1"/>
</dbReference>
<accession>A0A402B2H8</accession>
<dbReference type="PIRSF" id="PIRSF004983">
    <property type="entry name" value="MenD"/>
    <property type="match status" value="1"/>
</dbReference>
<keyword evidence="3 7" id="KW-0479">Metal-binding</keyword>
<comment type="cofactor">
    <cofactor evidence="7">
        <name>thiamine diphosphate</name>
        <dbReference type="ChEBI" id="CHEBI:58937"/>
    </cofactor>
    <text evidence="7">Binds 1 thiamine pyrophosphate per subunit.</text>
</comment>
<keyword evidence="5 7" id="KW-0786">Thiamine pyrophosphate</keyword>
<evidence type="ECO:0000256" key="6">
    <source>
        <dbReference type="ARBA" id="ARBA00023211"/>
    </source>
</evidence>
<keyword evidence="2 7" id="KW-0808">Transferase</keyword>
<feature type="domain" description="Menaquinone biosynthesis protein MenD middle" evidence="10">
    <location>
        <begin position="235"/>
        <end position="428"/>
    </location>
</feature>
<dbReference type="Pfam" id="PF16582">
    <property type="entry name" value="TPP_enzyme_M_2"/>
    <property type="match status" value="1"/>
</dbReference>
<dbReference type="InterPro" id="IPR011766">
    <property type="entry name" value="TPP_enzyme_TPP-bd"/>
</dbReference>
<dbReference type="Pfam" id="PF02776">
    <property type="entry name" value="TPP_enzyme_N"/>
    <property type="match status" value="1"/>
</dbReference>
<proteinExistence type="inferred from homology"/>
<dbReference type="CDD" id="cd02009">
    <property type="entry name" value="TPP_SHCHC_synthase"/>
    <property type="match status" value="1"/>
</dbReference>
<comment type="cofactor">
    <cofactor evidence="7">
        <name>Mg(2+)</name>
        <dbReference type="ChEBI" id="CHEBI:18420"/>
    </cofactor>
    <cofactor evidence="7">
        <name>Mn(2+)</name>
        <dbReference type="ChEBI" id="CHEBI:29035"/>
    </cofactor>
</comment>
<dbReference type="GO" id="GO:0030145">
    <property type="term" value="F:manganese ion binding"/>
    <property type="evidence" value="ECO:0007669"/>
    <property type="project" value="UniProtKB-UniRule"/>
</dbReference>
<dbReference type="InterPro" id="IPR012001">
    <property type="entry name" value="Thiamin_PyroP_enz_TPP-bd_dom"/>
</dbReference>
<keyword evidence="1 7" id="KW-0474">Menaquinone biosynthesis</keyword>
<evidence type="ECO:0000256" key="2">
    <source>
        <dbReference type="ARBA" id="ARBA00022679"/>
    </source>
</evidence>
<evidence type="ECO:0000256" key="4">
    <source>
        <dbReference type="ARBA" id="ARBA00022842"/>
    </source>
</evidence>
<dbReference type="UniPathway" id="UPA01057">
    <property type="reaction ID" value="UER00164"/>
</dbReference>
<comment type="catalytic activity">
    <reaction evidence="7">
        <text>isochorismate + 2-oxoglutarate + H(+) = 5-enolpyruvoyl-6-hydroxy-2-succinyl-cyclohex-3-ene-1-carboxylate + CO2</text>
        <dbReference type="Rhea" id="RHEA:25593"/>
        <dbReference type="ChEBI" id="CHEBI:15378"/>
        <dbReference type="ChEBI" id="CHEBI:16526"/>
        <dbReference type="ChEBI" id="CHEBI:16810"/>
        <dbReference type="ChEBI" id="CHEBI:29780"/>
        <dbReference type="ChEBI" id="CHEBI:58818"/>
        <dbReference type="EC" id="2.2.1.9"/>
    </reaction>
</comment>
<comment type="caution">
    <text evidence="11">The sequence shown here is derived from an EMBL/GenBank/DDBJ whole genome shotgun (WGS) entry which is preliminary data.</text>
</comment>
<dbReference type="EC" id="2.2.1.9" evidence="7"/>
<dbReference type="PANTHER" id="PTHR42916">
    <property type="entry name" value="2-SUCCINYL-5-ENOLPYRUVYL-6-HYDROXY-3-CYCLOHEXENE-1-CARBOXYLATE SYNTHASE"/>
    <property type="match status" value="1"/>
</dbReference>
<comment type="pathway">
    <text evidence="7">Quinol/quinone metabolism; menaquinone biosynthesis.</text>
</comment>
<feature type="domain" description="Thiamine pyrophosphate enzyme N-terminal TPP-binding" evidence="9">
    <location>
        <begin position="23"/>
        <end position="133"/>
    </location>
</feature>
<keyword evidence="6 7" id="KW-0464">Manganese</keyword>
<evidence type="ECO:0000256" key="5">
    <source>
        <dbReference type="ARBA" id="ARBA00023052"/>
    </source>
</evidence>
<comment type="similarity">
    <text evidence="7">Belongs to the TPP enzyme family. MenD subfamily.</text>
</comment>
<dbReference type="SUPFAM" id="SSF52518">
    <property type="entry name" value="Thiamin diphosphate-binding fold (THDP-binding)"/>
    <property type="match status" value="2"/>
</dbReference>
<dbReference type="GO" id="GO:0070204">
    <property type="term" value="F:2-succinyl-5-enolpyruvyl-6-hydroxy-3-cyclohexene-1-carboxylic-acid synthase activity"/>
    <property type="evidence" value="ECO:0007669"/>
    <property type="project" value="UniProtKB-UniRule"/>
</dbReference>
<protein>
    <recommendedName>
        <fullName evidence="7">2-succinyl-5-enolpyruvyl-6-hydroxy-3-cyclohexene-1-carboxylate synthase</fullName>
        <shortName evidence="7">SEPHCHC synthase</shortName>
        <ecNumber evidence="7">2.2.1.9</ecNumber>
    </recommendedName>
    <alternativeName>
        <fullName evidence="7">Menaquinone biosynthesis protein MenD</fullName>
    </alternativeName>
</protein>
<dbReference type="GO" id="GO:0030976">
    <property type="term" value="F:thiamine pyrophosphate binding"/>
    <property type="evidence" value="ECO:0007669"/>
    <property type="project" value="UniProtKB-UniRule"/>
</dbReference>
<evidence type="ECO:0000256" key="1">
    <source>
        <dbReference type="ARBA" id="ARBA00022428"/>
    </source>
</evidence>
<evidence type="ECO:0000256" key="3">
    <source>
        <dbReference type="ARBA" id="ARBA00022723"/>
    </source>
</evidence>
<dbReference type="Proteomes" id="UP000287171">
    <property type="component" value="Unassembled WGS sequence"/>
</dbReference>
<dbReference type="HAMAP" id="MF_01659">
    <property type="entry name" value="MenD"/>
    <property type="match status" value="1"/>
</dbReference>
<comment type="function">
    <text evidence="7">Catalyzes the thiamine diphosphate-dependent decarboxylation of 2-oxoglutarate and the subsequent addition of the resulting succinic semialdehyde-thiamine pyrophosphate anion to isochorismate to yield 2-succinyl-5-enolpyruvyl-6-hydroxy-3-cyclohexene-1-carboxylate (SEPHCHC).</text>
</comment>
<dbReference type="Gene3D" id="3.40.50.970">
    <property type="match status" value="2"/>
</dbReference>
<evidence type="ECO:0000313" key="12">
    <source>
        <dbReference type="Proteomes" id="UP000287171"/>
    </source>
</evidence>
<sequence length="608" mass="67061">MVDVNDAQYGAQAENPTYAYVYAFIDELQRADVRNVVICPGSRSTPLALAIVAHPKLKAWMHVDERSAAFFALGLAKQLGRPVALVCTSGTAAANFLPAVAEAHLTHVPLLVLTADRPHELRENGAPQAIDQNRLYGTHAKWFVEVALPEATNEALRYIRTLANRVASLASAVPAGPVHLNFPFREPLTPAALANQPLLPPEQRDPLAWQGRPANQPYVSVIDAPLGTLPAAALQQIATQLQDHKHGLIVVGPLANPALTEPLLQLAQTLGYPILADPLSQLRGGPHDQSLILSSYDAFLRLDTFTDQHVPELVLRFGPMPVAKPFLLYMKRYAHCPQIVIDAQNDWHEPTQLASQMLHTDPVAFCEQLSSLLSQTYTRDEQWLAQWQRAERLTRQALHTTIQDFPELFEGRVFTELAELLPAGSTLFAGNSMPIRDMDTFFWGAPHSIETVGNRGANGIDGVISSALGVSAGKHARTPTVLVIGDLSFFHDLNGLLAARLHQLDLVVILINNDGGGIFSFLPQAAYPEHFEQVFGTPTGLEFEPVIRMYGGSYQRPADWTTFRRVFQQDIQTSGLHVIELRTERTSNVTMHRQLWQVVGSALRNQED</sequence>